<reference evidence="1 2" key="1">
    <citation type="submission" date="2017-07" db="EMBL/GenBank/DDBJ databases">
        <title>Draft Genome Sequences of Select Purple Nonsulfur Bacteria.</title>
        <authorList>
            <person name="Lasarre B."/>
            <person name="Mckinlay J.B."/>
        </authorList>
    </citation>
    <scope>NUCLEOTIDE SEQUENCE [LARGE SCALE GENOMIC DNA]</scope>
    <source>
        <strain evidence="1 2">DSM 11290</strain>
    </source>
</reference>
<organism evidence="1 2">
    <name type="scientific">Rhodobium orientis</name>
    <dbReference type="NCBI Taxonomy" id="34017"/>
    <lineage>
        <taxon>Bacteria</taxon>
        <taxon>Pseudomonadati</taxon>
        <taxon>Pseudomonadota</taxon>
        <taxon>Alphaproteobacteria</taxon>
        <taxon>Hyphomicrobiales</taxon>
        <taxon>Rhodobiaceae</taxon>
        <taxon>Rhodobium</taxon>
    </lineage>
</organism>
<evidence type="ECO:0000313" key="1">
    <source>
        <dbReference type="EMBL" id="RAI29996.1"/>
    </source>
</evidence>
<proteinExistence type="predicted"/>
<evidence type="ECO:0000313" key="2">
    <source>
        <dbReference type="Proteomes" id="UP000249299"/>
    </source>
</evidence>
<keyword evidence="2" id="KW-1185">Reference proteome</keyword>
<protein>
    <submittedName>
        <fullName evidence="1">Uncharacterized protein</fullName>
    </submittedName>
</protein>
<dbReference type="AlphaFoldDB" id="A0A327JWN9"/>
<dbReference type="EMBL" id="NPEV01000001">
    <property type="protein sequence ID" value="RAI29996.1"/>
    <property type="molecule type" value="Genomic_DNA"/>
</dbReference>
<comment type="caution">
    <text evidence="1">The sequence shown here is derived from an EMBL/GenBank/DDBJ whole genome shotgun (WGS) entry which is preliminary data.</text>
</comment>
<gene>
    <name evidence="1" type="ORF">CH339_00215</name>
</gene>
<sequence>MSEITNDADFRKALDDLSIDDQRRIGAEFVESVIDFSSDDRVREAVKAAREGMSAEMQSAVFKSAKKASLDSHARCGAEADWSCQADYFVARAASAVVAPPGQMKSDNVAWLAAVHARMAKTCASVEAPEDLADEERQRQYRLLSDFLQSAESA</sequence>
<accession>A0A327JWN9</accession>
<name>A0A327JWN9_9HYPH</name>
<dbReference type="RefSeq" id="WP_111432250.1">
    <property type="nucleotide sequence ID" value="NZ_JACIGG010000001.1"/>
</dbReference>
<dbReference type="Proteomes" id="UP000249299">
    <property type="component" value="Unassembled WGS sequence"/>
</dbReference>